<organism evidence="1 2">
    <name type="scientific">Didymella glomerata</name>
    <dbReference type="NCBI Taxonomy" id="749621"/>
    <lineage>
        <taxon>Eukaryota</taxon>
        <taxon>Fungi</taxon>
        <taxon>Dikarya</taxon>
        <taxon>Ascomycota</taxon>
        <taxon>Pezizomycotina</taxon>
        <taxon>Dothideomycetes</taxon>
        <taxon>Pleosporomycetidae</taxon>
        <taxon>Pleosporales</taxon>
        <taxon>Pleosporineae</taxon>
        <taxon>Didymellaceae</taxon>
        <taxon>Didymella</taxon>
    </lineage>
</organism>
<dbReference type="OrthoDB" id="4062651at2759"/>
<name>A0A9W8WQ34_9PLEO</name>
<comment type="caution">
    <text evidence="1">The sequence shown here is derived from an EMBL/GenBank/DDBJ whole genome shotgun (WGS) entry which is preliminary data.</text>
</comment>
<reference evidence="1" key="1">
    <citation type="submission" date="2022-10" db="EMBL/GenBank/DDBJ databases">
        <title>Tapping the CABI collections for fungal endophytes: first genome assemblies for Collariella, Neodidymelliopsis, Ascochyta clinopodiicola, Didymella pomorum, Didymosphaeria variabile, Neocosmospora piperis and Neocucurbitaria cava.</title>
        <authorList>
            <person name="Hill R."/>
        </authorList>
    </citation>
    <scope>NUCLEOTIDE SEQUENCE</scope>
    <source>
        <strain evidence="1">IMI 360193</strain>
    </source>
</reference>
<dbReference type="AlphaFoldDB" id="A0A9W8WQ34"/>
<dbReference type="EMBL" id="JAPEUV010000198">
    <property type="protein sequence ID" value="KAJ4330442.1"/>
    <property type="molecule type" value="Genomic_DNA"/>
</dbReference>
<sequence>MHKSTDTFSFDLVCIYTVTKHAVLGVPSENRPEGELLQDMGIERQLSFFADDEGVSGLVKYFDDDEQCKGQHFTTIANWFTKDNPRQLFDTRPNLGPVFKGLVMRMIVDPTGRLTAANALSHAWFVDSA</sequence>
<accession>A0A9W8WQ34</accession>
<evidence type="ECO:0000313" key="2">
    <source>
        <dbReference type="Proteomes" id="UP001140562"/>
    </source>
</evidence>
<gene>
    <name evidence="1" type="ORF">N0V87_009989</name>
</gene>
<proteinExistence type="predicted"/>
<protein>
    <submittedName>
        <fullName evidence="1">Uncharacterized protein</fullName>
    </submittedName>
</protein>
<evidence type="ECO:0000313" key="1">
    <source>
        <dbReference type="EMBL" id="KAJ4330442.1"/>
    </source>
</evidence>
<keyword evidence="2" id="KW-1185">Reference proteome</keyword>
<dbReference type="Proteomes" id="UP001140562">
    <property type="component" value="Unassembled WGS sequence"/>
</dbReference>